<dbReference type="RefSeq" id="WP_105748392.1">
    <property type="nucleotide sequence ID" value="NZ_PVLQ01000031.1"/>
</dbReference>
<protein>
    <recommendedName>
        <fullName evidence="5">Flagellar hook-associated protein 2</fullName>
        <shortName evidence="5">HAP2</shortName>
    </recommendedName>
    <alternativeName>
        <fullName evidence="5">Flagellar cap protein</fullName>
    </alternativeName>
</protein>
<feature type="domain" description="Flagellar hook-associated protein 2 N-terminal" evidence="6">
    <location>
        <begin position="10"/>
        <end position="106"/>
    </location>
</feature>
<feature type="domain" description="Flagellar hook-associated protein 2 C-terminal" evidence="7">
    <location>
        <begin position="239"/>
        <end position="400"/>
    </location>
</feature>
<dbReference type="AlphaFoldDB" id="A0A2S9K4J0"/>
<evidence type="ECO:0000256" key="5">
    <source>
        <dbReference type="RuleBase" id="RU362066"/>
    </source>
</evidence>
<dbReference type="InterPro" id="IPR040026">
    <property type="entry name" value="FliD"/>
</dbReference>
<evidence type="ECO:0000256" key="1">
    <source>
        <dbReference type="ARBA" id="ARBA00009764"/>
    </source>
</evidence>
<keyword evidence="8" id="KW-0966">Cell projection</keyword>
<comment type="caution">
    <text evidence="8">The sequence shown here is derived from an EMBL/GenBank/DDBJ whole genome shotgun (WGS) entry which is preliminary data.</text>
</comment>
<dbReference type="Proteomes" id="UP000238589">
    <property type="component" value="Unassembled WGS sequence"/>
</dbReference>
<evidence type="ECO:0000259" key="7">
    <source>
        <dbReference type="Pfam" id="PF07195"/>
    </source>
</evidence>
<reference evidence="8 9" key="1">
    <citation type="submission" date="2018-03" db="EMBL/GenBank/DDBJ databases">
        <title>Comparative genomics illustrates the genes involved in a hyperalkaliphilic mechanisms of Serpentinomonas isolated from highly-alkaline calcium-rich serpentinized springs.</title>
        <authorList>
            <person name="Suzuki S."/>
            <person name="Ishii S."/>
            <person name="Walworth N."/>
            <person name="Bird L."/>
            <person name="Kuenen J.G."/>
            <person name="Nealson K.H."/>
        </authorList>
    </citation>
    <scope>NUCLEOTIDE SEQUENCE [LARGE SCALE GENOMIC DNA]</scope>
    <source>
        <strain evidence="8 9">P1</strain>
    </source>
</reference>
<dbReference type="Pfam" id="PF02465">
    <property type="entry name" value="FliD_N"/>
    <property type="match status" value="1"/>
</dbReference>
<keyword evidence="3" id="KW-0175">Coiled coil</keyword>
<evidence type="ECO:0000256" key="2">
    <source>
        <dbReference type="ARBA" id="ARBA00011255"/>
    </source>
</evidence>
<name>A0A2S9K4J0_9BURK</name>
<accession>A0A2S9K4J0</accession>
<keyword evidence="5" id="KW-0964">Secreted</keyword>
<organism evidence="8 9">
    <name type="scientific">Malikia granosa</name>
    <dbReference type="NCBI Taxonomy" id="263067"/>
    <lineage>
        <taxon>Bacteria</taxon>
        <taxon>Pseudomonadati</taxon>
        <taxon>Pseudomonadota</taxon>
        <taxon>Betaproteobacteria</taxon>
        <taxon>Burkholderiales</taxon>
        <taxon>Comamonadaceae</taxon>
        <taxon>Malikia</taxon>
    </lineage>
</organism>
<dbReference type="InterPro" id="IPR003481">
    <property type="entry name" value="FliD_N"/>
</dbReference>
<dbReference type="PANTHER" id="PTHR30288">
    <property type="entry name" value="FLAGELLAR CAP/ASSEMBLY PROTEIN FLID"/>
    <property type="match status" value="1"/>
</dbReference>
<comment type="function">
    <text evidence="5">Required for morphogenesis and for the elongation of the flagellar filament by facilitating polymerization of the flagellin monomers at the tip of growing filament. Forms a capping structure, which prevents flagellin subunits (transported through the central channel of the flagellum) from leaking out without polymerization at the distal end.</text>
</comment>
<gene>
    <name evidence="8" type="ORF">C6P64_09840</name>
</gene>
<dbReference type="GO" id="GO:0007155">
    <property type="term" value="P:cell adhesion"/>
    <property type="evidence" value="ECO:0007669"/>
    <property type="project" value="InterPro"/>
</dbReference>
<evidence type="ECO:0000313" key="9">
    <source>
        <dbReference type="Proteomes" id="UP000238589"/>
    </source>
</evidence>
<dbReference type="GO" id="GO:0071973">
    <property type="term" value="P:bacterial-type flagellum-dependent cell motility"/>
    <property type="evidence" value="ECO:0007669"/>
    <property type="project" value="TreeGrafter"/>
</dbReference>
<dbReference type="PANTHER" id="PTHR30288:SF0">
    <property type="entry name" value="FLAGELLAR HOOK-ASSOCIATED PROTEIN 2"/>
    <property type="match status" value="1"/>
</dbReference>
<dbReference type="InterPro" id="IPR010809">
    <property type="entry name" value="FliD_C"/>
</dbReference>
<dbReference type="GO" id="GO:0009424">
    <property type="term" value="C:bacterial-type flagellum hook"/>
    <property type="evidence" value="ECO:0007669"/>
    <property type="project" value="UniProtKB-UniRule"/>
</dbReference>
<proteinExistence type="inferred from homology"/>
<dbReference type="OrthoDB" id="9810816at2"/>
<comment type="subunit">
    <text evidence="2 5">Homopentamer.</text>
</comment>
<keyword evidence="8" id="KW-0969">Cilium</keyword>
<dbReference type="Pfam" id="PF07195">
    <property type="entry name" value="FliD_C"/>
    <property type="match status" value="2"/>
</dbReference>
<keyword evidence="9" id="KW-1185">Reference proteome</keyword>
<dbReference type="GO" id="GO:0005576">
    <property type="term" value="C:extracellular region"/>
    <property type="evidence" value="ECO:0007669"/>
    <property type="project" value="UniProtKB-SubCell"/>
</dbReference>
<keyword evidence="8" id="KW-0282">Flagellum</keyword>
<dbReference type="EMBL" id="PVLQ01000031">
    <property type="protein sequence ID" value="PRD65295.1"/>
    <property type="molecule type" value="Genomic_DNA"/>
</dbReference>
<evidence type="ECO:0000256" key="4">
    <source>
        <dbReference type="ARBA" id="ARBA00023143"/>
    </source>
</evidence>
<evidence type="ECO:0000256" key="3">
    <source>
        <dbReference type="ARBA" id="ARBA00023054"/>
    </source>
</evidence>
<dbReference type="GO" id="GO:0009421">
    <property type="term" value="C:bacterial-type flagellum filament cap"/>
    <property type="evidence" value="ECO:0007669"/>
    <property type="project" value="InterPro"/>
</dbReference>
<evidence type="ECO:0000313" key="8">
    <source>
        <dbReference type="EMBL" id="PRD65295.1"/>
    </source>
</evidence>
<comment type="similarity">
    <text evidence="1 5">Belongs to the FliD family.</text>
</comment>
<keyword evidence="4 5" id="KW-0975">Bacterial flagellum</keyword>
<feature type="domain" description="Flagellar hook-associated protein 2 C-terminal" evidence="7">
    <location>
        <begin position="576"/>
        <end position="649"/>
    </location>
</feature>
<evidence type="ECO:0000259" key="6">
    <source>
        <dbReference type="Pfam" id="PF02465"/>
    </source>
</evidence>
<comment type="subcellular location">
    <subcellularLocation>
        <location evidence="5">Secreted</location>
    </subcellularLocation>
    <subcellularLocation>
        <location evidence="5">Bacterial flagellum</location>
    </subcellularLocation>
</comment>
<sequence length="672" mass="67740">MGLSSAGIGSGLDVNSIVTQLMSLEQRPLTALTTKQSDYKAKLSAFGTIQSGISSFQTTLKKLSDPKNLQITKATAADATVLGTSGGAGAVPGDYSIEVSKLAQSQKLASAGQLNAQAVVGTGTLTFDFGTISGGTLGTDGKYVGAGFTSNGAGSKQVTIDSSHNTLDGIRDAINAANIGITASVINDGSSTPYRLAFSNSQTGEASSMKISVSGDAALGNLLNHDPSGSQALTQTVAAQNAELKVDGLAISKASNTISDVVPGVTLTLKKTNAGSPTNLSVTRDIDTVKANVQEFVDGYNKLTASLKNLSSYDIASKKGAALYGDSSVRSMLGQLRGMVTGTLTGGASSLTRLSDAGVSYQADGTLKLDNTKLQKVIDTQFDQLPGLFAASGASSDSQVSYVGSTAKTQSGSYALTVGQLATQGSQTGAAAAGLDYGAPNNALQVSLDGLSASISLKDGSYASTSELVSDLQSRINGNSTFAQAGSAVTVSADAGGVLNLISNRYGSSSSITLGGAAASLLLGGAGSATTGQALTGTINGVAATSIGQTLTGASGNAAEGLKVSVSNGSTGARGNVQYSQGFAYQLDQLASSFLGENGAISMRTDGINSALKKLDSDKLTLEAKLSRIQKQYQDQFTKLDTTMSSMNSTSAYLTSQLTALANNLGSNSNNN</sequence>